<feature type="domain" description="TadE-like" evidence="2">
    <location>
        <begin position="16"/>
        <end position="58"/>
    </location>
</feature>
<evidence type="ECO:0000256" key="1">
    <source>
        <dbReference type="SAM" id="Phobius"/>
    </source>
</evidence>
<dbReference type="RefSeq" id="WP_116572456.1">
    <property type="nucleotide sequence ID" value="NZ_QDGZ01000004.1"/>
</dbReference>
<dbReference type="Pfam" id="PF07811">
    <property type="entry name" value="TadE"/>
    <property type="match status" value="1"/>
</dbReference>
<evidence type="ECO:0000313" key="4">
    <source>
        <dbReference type="Proteomes" id="UP000246018"/>
    </source>
</evidence>
<comment type="caution">
    <text evidence="3">The sequence shown here is derived from an EMBL/GenBank/DDBJ whole genome shotgun (WGS) entry which is preliminary data.</text>
</comment>
<keyword evidence="1" id="KW-0472">Membrane</keyword>
<evidence type="ECO:0000313" key="3">
    <source>
        <dbReference type="EMBL" id="PVG83026.1"/>
    </source>
</evidence>
<keyword evidence="4" id="KW-1185">Reference proteome</keyword>
<feature type="transmembrane region" description="Helical" evidence="1">
    <location>
        <begin position="22"/>
        <end position="42"/>
    </location>
</feature>
<proteinExistence type="predicted"/>
<organism evidence="3 4">
    <name type="scientific">Nocardioides gansuensis</name>
    <dbReference type="NCBI Taxonomy" id="2138300"/>
    <lineage>
        <taxon>Bacteria</taxon>
        <taxon>Bacillati</taxon>
        <taxon>Actinomycetota</taxon>
        <taxon>Actinomycetes</taxon>
        <taxon>Propionibacteriales</taxon>
        <taxon>Nocardioidaceae</taxon>
        <taxon>Nocardioides</taxon>
    </lineage>
</organism>
<dbReference type="AlphaFoldDB" id="A0A2T8FBD9"/>
<keyword evidence="1" id="KW-0812">Transmembrane</keyword>
<sequence>MAGSEGTSRPARGEGGAAAVEFALVAPLVLLLLFGIVSYGFLLSFRQALSQGAAEGARSAAVWAAAYASSQDAARKTAATASVDEALQSYGVACGPTGATCTVAIAACSGDPAAQCASVTVSYPYGARPLIPRLPLIPLPATVEYEAQARVS</sequence>
<gene>
    <name evidence="3" type="ORF">DDE18_09815</name>
</gene>
<dbReference type="EMBL" id="QDGZ01000004">
    <property type="protein sequence ID" value="PVG83026.1"/>
    <property type="molecule type" value="Genomic_DNA"/>
</dbReference>
<dbReference type="OrthoDB" id="3748403at2"/>
<keyword evidence="1" id="KW-1133">Transmembrane helix</keyword>
<evidence type="ECO:0000259" key="2">
    <source>
        <dbReference type="Pfam" id="PF07811"/>
    </source>
</evidence>
<accession>A0A2T8FBD9</accession>
<reference evidence="3 4" key="1">
    <citation type="submission" date="2018-04" db="EMBL/GenBank/DDBJ databases">
        <title>Genome of Nocardioides gansuensis WSJ-1.</title>
        <authorList>
            <person name="Wu S."/>
            <person name="Wang G."/>
        </authorList>
    </citation>
    <scope>NUCLEOTIDE SEQUENCE [LARGE SCALE GENOMIC DNA]</scope>
    <source>
        <strain evidence="3 4">WSJ-1</strain>
    </source>
</reference>
<dbReference type="InterPro" id="IPR012495">
    <property type="entry name" value="TadE-like_dom"/>
</dbReference>
<name>A0A2T8FBD9_9ACTN</name>
<protein>
    <submittedName>
        <fullName evidence="3">Pilus assembly protein TadE</fullName>
    </submittedName>
</protein>
<dbReference type="Proteomes" id="UP000246018">
    <property type="component" value="Unassembled WGS sequence"/>
</dbReference>